<dbReference type="GO" id="GO:0005524">
    <property type="term" value="F:ATP binding"/>
    <property type="evidence" value="ECO:0007669"/>
    <property type="project" value="InterPro"/>
</dbReference>
<feature type="compositionally biased region" description="Low complexity" evidence="6">
    <location>
        <begin position="227"/>
        <end position="237"/>
    </location>
</feature>
<dbReference type="GO" id="GO:0016887">
    <property type="term" value="F:ATP hydrolysis activity"/>
    <property type="evidence" value="ECO:0007669"/>
    <property type="project" value="TreeGrafter"/>
</dbReference>
<dbReference type="InParanoid" id="A0A1E7F9P5"/>
<comment type="similarity">
    <text evidence="2">Belongs to the SNF2/RAD54 helicase family. ISWI subfamily.</text>
</comment>
<dbReference type="InterPro" id="IPR009057">
    <property type="entry name" value="Homeodomain-like_sf"/>
</dbReference>
<dbReference type="GO" id="GO:0042393">
    <property type="term" value="F:histone binding"/>
    <property type="evidence" value="ECO:0007669"/>
    <property type="project" value="TreeGrafter"/>
</dbReference>
<evidence type="ECO:0000313" key="11">
    <source>
        <dbReference type="Proteomes" id="UP000095751"/>
    </source>
</evidence>
<dbReference type="PANTHER" id="PTHR45623:SF49">
    <property type="entry name" value="SWI_SNF-RELATED MATRIX-ASSOCIATED ACTIN-DEPENDENT REGULATOR OF CHROMATIN SUBFAMILY A MEMBER 5"/>
    <property type="match status" value="1"/>
</dbReference>
<evidence type="ECO:0000256" key="6">
    <source>
        <dbReference type="SAM" id="MobiDB-lite"/>
    </source>
</evidence>
<dbReference type="Pfam" id="PF09011">
    <property type="entry name" value="HMG_box_2"/>
    <property type="match status" value="1"/>
</dbReference>
<proteinExistence type="inferred from homology"/>
<dbReference type="PROSITE" id="PS51194">
    <property type="entry name" value="HELICASE_CTER"/>
    <property type="match status" value="1"/>
</dbReference>
<dbReference type="InterPro" id="IPR015195">
    <property type="entry name" value="SLIDE"/>
</dbReference>
<keyword evidence="3" id="KW-0378">Hydrolase</keyword>
<dbReference type="GO" id="GO:0000785">
    <property type="term" value="C:chromatin"/>
    <property type="evidence" value="ECO:0007669"/>
    <property type="project" value="TreeGrafter"/>
</dbReference>
<evidence type="ECO:0000256" key="5">
    <source>
        <dbReference type="PROSITE-ProRule" id="PRU00267"/>
    </source>
</evidence>
<evidence type="ECO:0000256" key="2">
    <source>
        <dbReference type="ARBA" id="ARBA00009687"/>
    </source>
</evidence>
<dbReference type="Gene3D" id="3.40.50.10810">
    <property type="entry name" value="Tandem AAA-ATPase domain"/>
    <property type="match status" value="1"/>
</dbReference>
<dbReference type="GO" id="GO:0003677">
    <property type="term" value="F:DNA binding"/>
    <property type="evidence" value="ECO:0007669"/>
    <property type="project" value="UniProtKB-UniRule"/>
</dbReference>
<dbReference type="SUPFAM" id="SSF46689">
    <property type="entry name" value="Homeodomain-like"/>
    <property type="match status" value="1"/>
</dbReference>
<dbReference type="PANTHER" id="PTHR45623">
    <property type="entry name" value="CHROMODOMAIN-HELICASE-DNA-BINDING PROTEIN 3-RELATED-RELATED"/>
    <property type="match status" value="1"/>
</dbReference>
<dbReference type="InterPro" id="IPR000330">
    <property type="entry name" value="SNF2_N"/>
</dbReference>
<keyword evidence="5" id="KW-0238">DNA-binding</keyword>
<evidence type="ECO:0000259" key="8">
    <source>
        <dbReference type="PROSITE" id="PS51192"/>
    </source>
</evidence>
<dbReference type="FunFam" id="3.40.50.300:FF:000082">
    <property type="entry name" value="ISWI chromatin remodeling complex ATPase ISW1"/>
    <property type="match status" value="1"/>
</dbReference>
<keyword evidence="4 5" id="KW-0539">Nucleus</keyword>
<dbReference type="Pfam" id="PF00176">
    <property type="entry name" value="SNF2-rel_dom"/>
    <property type="match status" value="1"/>
</dbReference>
<dbReference type="PROSITE" id="PS51192">
    <property type="entry name" value="HELICASE_ATP_BIND_1"/>
    <property type="match status" value="1"/>
</dbReference>
<keyword evidence="11" id="KW-1185">Reference proteome</keyword>
<feature type="compositionally biased region" description="Basic and acidic residues" evidence="6">
    <location>
        <begin position="130"/>
        <end position="168"/>
    </location>
</feature>
<feature type="compositionally biased region" description="Acidic residues" evidence="6">
    <location>
        <begin position="1572"/>
        <end position="1587"/>
    </location>
</feature>
<feature type="compositionally biased region" description="Polar residues" evidence="6">
    <location>
        <begin position="84"/>
        <end position="105"/>
    </location>
</feature>
<dbReference type="InterPro" id="IPR036910">
    <property type="entry name" value="HMG_box_dom_sf"/>
</dbReference>
<evidence type="ECO:0000256" key="3">
    <source>
        <dbReference type="ARBA" id="ARBA00022801"/>
    </source>
</evidence>
<dbReference type="GO" id="GO:0034728">
    <property type="term" value="P:nucleosome organization"/>
    <property type="evidence" value="ECO:0007669"/>
    <property type="project" value="TreeGrafter"/>
</dbReference>
<accession>A0A1E7F9P5</accession>
<dbReference type="Gene3D" id="1.10.10.60">
    <property type="entry name" value="Homeodomain-like"/>
    <property type="match status" value="2"/>
</dbReference>
<evidence type="ECO:0000313" key="10">
    <source>
        <dbReference type="EMBL" id="OEU14563.1"/>
    </source>
</evidence>
<evidence type="ECO:0000256" key="1">
    <source>
        <dbReference type="ARBA" id="ARBA00004123"/>
    </source>
</evidence>
<dbReference type="InterPro" id="IPR014001">
    <property type="entry name" value="Helicase_ATP-bd"/>
</dbReference>
<dbReference type="Gene3D" id="1.10.30.10">
    <property type="entry name" value="High mobility group box domain"/>
    <property type="match status" value="1"/>
</dbReference>
<name>A0A1E7F9P5_9STRA</name>
<reference evidence="10 11" key="1">
    <citation type="submission" date="2016-09" db="EMBL/GenBank/DDBJ databases">
        <title>Extensive genetic diversity and differential bi-allelic expression allows diatom success in the polar Southern Ocean.</title>
        <authorList>
            <consortium name="DOE Joint Genome Institute"/>
            <person name="Mock T."/>
            <person name="Otillar R.P."/>
            <person name="Strauss J."/>
            <person name="Dupont C."/>
            <person name="Frickenhaus S."/>
            <person name="Maumus F."/>
            <person name="Mcmullan M."/>
            <person name="Sanges R."/>
            <person name="Schmutz J."/>
            <person name="Toseland A."/>
            <person name="Valas R."/>
            <person name="Veluchamy A."/>
            <person name="Ward B.J."/>
            <person name="Allen A."/>
            <person name="Barry K."/>
            <person name="Falciatore A."/>
            <person name="Ferrante M."/>
            <person name="Fortunato A.E."/>
            <person name="Gloeckner G."/>
            <person name="Gruber A."/>
            <person name="Hipkin R."/>
            <person name="Janech M."/>
            <person name="Kroth P."/>
            <person name="Leese F."/>
            <person name="Lindquist E."/>
            <person name="Lyon B.R."/>
            <person name="Martin J."/>
            <person name="Mayer C."/>
            <person name="Parker M."/>
            <person name="Quesneville H."/>
            <person name="Raymond J."/>
            <person name="Uhlig C."/>
            <person name="Valentin K.U."/>
            <person name="Worden A.Z."/>
            <person name="Armbrust E.V."/>
            <person name="Bowler C."/>
            <person name="Green B."/>
            <person name="Moulton V."/>
            <person name="Van Oosterhout C."/>
            <person name="Grigoriev I."/>
        </authorList>
    </citation>
    <scope>NUCLEOTIDE SEQUENCE [LARGE SCALE GENOMIC DNA]</scope>
    <source>
        <strain evidence="10 11">CCMP1102</strain>
    </source>
</reference>
<feature type="domain" description="Helicase ATP-binding" evidence="8">
    <location>
        <begin position="294"/>
        <end position="489"/>
    </location>
</feature>
<dbReference type="InterPro" id="IPR001650">
    <property type="entry name" value="Helicase_C-like"/>
</dbReference>
<dbReference type="Pfam" id="PF09111">
    <property type="entry name" value="SLIDE"/>
    <property type="match status" value="1"/>
</dbReference>
<feature type="compositionally biased region" description="Acidic residues" evidence="6">
    <location>
        <begin position="248"/>
        <end position="263"/>
    </location>
</feature>
<dbReference type="InterPro" id="IPR038718">
    <property type="entry name" value="SNF2-like_sf"/>
</dbReference>
<dbReference type="EMBL" id="KV784360">
    <property type="protein sequence ID" value="OEU14563.1"/>
    <property type="molecule type" value="Genomic_DNA"/>
</dbReference>
<dbReference type="SMART" id="SM00398">
    <property type="entry name" value="HMG"/>
    <property type="match status" value="1"/>
</dbReference>
<gene>
    <name evidence="10" type="ORF">FRACYDRAFT_262005</name>
</gene>
<dbReference type="GO" id="GO:0005634">
    <property type="term" value="C:nucleus"/>
    <property type="evidence" value="ECO:0007669"/>
    <property type="project" value="UniProtKB-SubCell"/>
</dbReference>
<feature type="DNA-binding region" description="HMG box" evidence="5">
    <location>
        <begin position="5"/>
        <end position="72"/>
    </location>
</feature>
<dbReference type="CDD" id="cd18793">
    <property type="entry name" value="SF2_C_SNF"/>
    <property type="match status" value="1"/>
</dbReference>
<feature type="region of interest" description="Disordered" evidence="6">
    <location>
        <begin position="43"/>
        <end position="170"/>
    </location>
</feature>
<feature type="compositionally biased region" description="Basic and acidic residues" evidence="6">
    <location>
        <begin position="48"/>
        <end position="83"/>
    </location>
</feature>
<evidence type="ECO:0000256" key="4">
    <source>
        <dbReference type="ARBA" id="ARBA00023242"/>
    </source>
</evidence>
<dbReference type="CDD" id="cd00084">
    <property type="entry name" value="HMG-box_SF"/>
    <property type="match status" value="1"/>
</dbReference>
<feature type="region of interest" description="Disordered" evidence="6">
    <location>
        <begin position="209"/>
        <end position="267"/>
    </location>
</feature>
<dbReference type="Gene3D" id="3.40.50.300">
    <property type="entry name" value="P-loop containing nucleotide triphosphate hydrolases"/>
    <property type="match status" value="1"/>
</dbReference>
<feature type="region of interest" description="Disordered" evidence="6">
    <location>
        <begin position="1321"/>
        <end position="1374"/>
    </location>
</feature>
<dbReference type="InterPro" id="IPR049730">
    <property type="entry name" value="SNF2/RAD54-like_C"/>
</dbReference>
<dbReference type="InterPro" id="IPR036306">
    <property type="entry name" value="ISWI_HAND-dom_sf"/>
</dbReference>
<comment type="subcellular location">
    <subcellularLocation>
        <location evidence="1">Nucleus</location>
    </subcellularLocation>
</comment>
<dbReference type="SUPFAM" id="SSF52540">
    <property type="entry name" value="P-loop containing nucleoside triphosphate hydrolases"/>
    <property type="match status" value="2"/>
</dbReference>
<dbReference type="SUPFAM" id="SSF101224">
    <property type="entry name" value="HAND domain of the nucleosome remodeling ATPase ISWI"/>
    <property type="match status" value="1"/>
</dbReference>
<dbReference type="GO" id="GO:0031491">
    <property type="term" value="F:nucleosome binding"/>
    <property type="evidence" value="ECO:0007669"/>
    <property type="project" value="InterPro"/>
</dbReference>
<feature type="compositionally biased region" description="Pro residues" evidence="6">
    <location>
        <begin position="1345"/>
        <end position="1356"/>
    </location>
</feature>
<dbReference type="SUPFAM" id="SSF47095">
    <property type="entry name" value="HMG-box"/>
    <property type="match status" value="1"/>
</dbReference>
<sequence length="1599" mass="183652">MAPQIKKSKTAFLFFQSDQLAKIRKENNLGMGDAMTELAKRWRSMNDTQKHPYFDSERQDRERFEKESATADTERLAIQEQRRQLLTKQVGETTGSRGARQQLNQERADREEKKERRRIRLEEELDDDERERRKRADTEKKRLTEERRRLRAEEEQLLQDRHDKLAKEKKTKTANRLEYLFKQSPIFAKLRKGEGSMEEATNADAEFEKEAAAAAAKKSKKKGGGRSSSSNGNSNKNSKPHHVHDADSADDEDNLGEEDEDGGGDQHVFLTKQPSIIKHGNLKPYQLESLNWMIHLAEKGLNGILADEMGLGKTLQSISILAYHWEYLRIQGPHLICVPKSTLSNWMNELKRWCPSLRAIRFHGSKEDREYMVEELFNSKAASHDGKRPDKPQIMDEHGELIDDNSDNPRQWDVCVTTYEMCNTERKTLQKFAWKYLVIDEAHRLKNDASMFSTTVRSFSTANRLLLTGTPLQNNLHELWALLNFLLPDIFSSADQFDEWFNLEIDDEDSKKNMIAQLHKILRPFMLRRLKVDVAKGLPPKTETIVMVGMSKMQKQLYKKLLLRDLDAFTGNQSKNRTAVLNIVMQLRKCCGHPYLFEGVEDRTMDPLGEHLIQNCGKLFMVDKLLKRLKERDSRVLIFTQMTRVLDILEDFMVMRGYKYCRIDGNTTHEDREEGIDTFNEPNSEKFCFILSTRAGGLGINLQTADVCILYDSDWNPQQDLQAQDRCHRLGQKKPVSVYRLVSENTVEEKIVQRAQQKLKLDAMVVQQGRLKDKDKVTKEEIMAAVQFGAQEVFRSEESTITDEDIDVILARGAAKTKELSEKISNAEKGDLLDFRLDGGVSAQTFEGIDYSDRELREQLRLLAANSMGKRERRAPPAEYNPIMHTKKTMTVNNVKIKLPKTLRLPSMEDHQFYNRERLLELGKLEFETYATLRMAGKLPARNYIERVRSLLPDELAEEKCELLDEGFGKWSRSQFFHFVKSNSKHGRDDIASIAQDMDMGTEEVKPYSLAFWKYGPTELQDEWERFTNMIERGEKKLEKQKKLTQMLKKFVSTFDDPRRNLVFANKGTTHFALEQDRALLCAVDAGGYGNWESVRENIRLDKKLKFQHSVQGMTTAMITKRADYRIRQVERELESREKALEKLRPVAVIAAQKSLDAIKAMEKYEVDARTNELQGEVPPQFDNFDADTKTIMEERKKEGNSCVGRLREIEGQVSRCLLLADETRQGIIRGDQYVNFSNINLKGGTTFTTAGGEHHFEVLPELESGAIEARINRSILSIEECGQCENCTNKGRGVRKLCMRRLEERKRLLRNETKAVLKARGKSTANMKPGMITTSKIIPKKKAPPPPPKPPPKPKSAPTSNGSNGKKRKIDTNDIDQASKAKKAKFASAAPKKKIPKMMMTSNGMRPRITSQGNKRMSIPDEAFPDFCRRIGPFGTGERMKLINQFAEEHPETSIRQITLKLGEITCKEPPECVDMAGRKVRAFMFYLRPRYYKFLYPEDQPDDWERYAEEDDLLWENEKEEERLKKEMAKKQVSQQPSNGEAEAVDGESVASDRLETASNVSPSVTGDVTGEDDGDETEDDDEQGNEPAVKKLKVED</sequence>
<dbReference type="OrthoDB" id="5857104at2759"/>
<dbReference type="SMART" id="SM00487">
    <property type="entry name" value="DEXDc"/>
    <property type="match status" value="1"/>
</dbReference>
<dbReference type="InterPro" id="IPR009071">
    <property type="entry name" value="HMG_box_dom"/>
</dbReference>
<dbReference type="GO" id="GO:0140658">
    <property type="term" value="F:ATP-dependent chromatin remodeler activity"/>
    <property type="evidence" value="ECO:0007669"/>
    <property type="project" value="TreeGrafter"/>
</dbReference>
<dbReference type="InterPro" id="IPR027417">
    <property type="entry name" value="P-loop_NTPase"/>
</dbReference>
<organism evidence="10 11">
    <name type="scientific">Fragilariopsis cylindrus CCMP1102</name>
    <dbReference type="NCBI Taxonomy" id="635003"/>
    <lineage>
        <taxon>Eukaryota</taxon>
        <taxon>Sar</taxon>
        <taxon>Stramenopiles</taxon>
        <taxon>Ochrophyta</taxon>
        <taxon>Bacillariophyta</taxon>
        <taxon>Bacillariophyceae</taxon>
        <taxon>Bacillariophycidae</taxon>
        <taxon>Bacillariales</taxon>
        <taxon>Bacillariaceae</taxon>
        <taxon>Fragilariopsis</taxon>
    </lineage>
</organism>
<feature type="region of interest" description="Disordered" evidence="6">
    <location>
        <begin position="1528"/>
        <end position="1599"/>
    </location>
</feature>
<dbReference type="Pfam" id="PF00271">
    <property type="entry name" value="Helicase_C"/>
    <property type="match status" value="1"/>
</dbReference>
<evidence type="ECO:0000259" key="7">
    <source>
        <dbReference type="PROSITE" id="PS50118"/>
    </source>
</evidence>
<feature type="domain" description="HMG box" evidence="7">
    <location>
        <begin position="5"/>
        <end position="72"/>
    </location>
</feature>
<dbReference type="Proteomes" id="UP000095751">
    <property type="component" value="Unassembled WGS sequence"/>
</dbReference>
<dbReference type="SMART" id="SM00490">
    <property type="entry name" value="HELICc"/>
    <property type="match status" value="1"/>
</dbReference>
<dbReference type="KEGG" id="fcy:FRACYDRAFT_262005"/>
<feature type="domain" description="Helicase C-terminal" evidence="9">
    <location>
        <begin position="621"/>
        <end position="772"/>
    </location>
</feature>
<evidence type="ECO:0000259" key="9">
    <source>
        <dbReference type="PROSITE" id="PS51194"/>
    </source>
</evidence>
<dbReference type="PROSITE" id="PS50118">
    <property type="entry name" value="HMG_BOX_2"/>
    <property type="match status" value="1"/>
</dbReference>
<protein>
    <submittedName>
        <fullName evidence="10">SNF2_N-domain-containing protein</fullName>
    </submittedName>
</protein>